<protein>
    <submittedName>
        <fullName evidence="2">Uncharacterized protein</fullName>
    </submittedName>
</protein>
<sequence>MLGCRFVVIFVFFLINFSAFAYAPLNTDDAATVAKGSNQLEQYFFLISEYSPAVTPEDGFSTGENYEGTGLARGFPLAYARGLTDTFDASFSPTFYATPSGGFSPIGNYTFAMKWRYAGDGEHGVSAALKPMLILPAAVDQQIYGLGNSAINAGLTSIFSYYLQSLEVHANVSYFRAPYDPNYQVGFSADAKRTNLYAVSVAPVWQFAPRFKLALDVGVNTNPNEPDPSLTTYAMLALIYSPTKEVDLGIAYQRNATNFGTMFSANEANTSRFQAGVTYRFD</sequence>
<evidence type="ECO:0000256" key="1">
    <source>
        <dbReference type="SAM" id="SignalP"/>
    </source>
</evidence>
<accession>A0A2T0XKT8</accession>
<reference evidence="2 3" key="1">
    <citation type="submission" date="2018-03" db="EMBL/GenBank/DDBJ databases">
        <title>Genomic Encyclopedia of Type Strains, Phase III (KMG-III): the genomes of soil and plant-associated and newly described type strains.</title>
        <authorList>
            <person name="Whitman W."/>
        </authorList>
    </citation>
    <scope>NUCLEOTIDE SEQUENCE [LARGE SCALE GENOMIC DNA]</scope>
    <source>
        <strain evidence="2 3">MWH-P2sevCIIIb</strain>
    </source>
</reference>
<name>A0A2T0XKT8_9BURK</name>
<comment type="caution">
    <text evidence="2">The sequence shown here is derived from an EMBL/GenBank/DDBJ whole genome shotgun (WGS) entry which is preliminary data.</text>
</comment>
<evidence type="ECO:0000313" key="3">
    <source>
        <dbReference type="Proteomes" id="UP000238308"/>
    </source>
</evidence>
<proteinExistence type="predicted"/>
<dbReference type="SUPFAM" id="SSF56935">
    <property type="entry name" value="Porins"/>
    <property type="match status" value="1"/>
</dbReference>
<dbReference type="Proteomes" id="UP000238308">
    <property type="component" value="Unassembled WGS sequence"/>
</dbReference>
<gene>
    <name evidence="2" type="ORF">BCM14_0970</name>
</gene>
<feature type="chain" id="PRO_5015753897" evidence="1">
    <location>
        <begin position="24"/>
        <end position="282"/>
    </location>
</feature>
<keyword evidence="3" id="KW-1185">Reference proteome</keyword>
<organism evidence="2 3">
    <name type="scientific">Jezberella montanilacus</name>
    <dbReference type="NCBI Taxonomy" id="323426"/>
    <lineage>
        <taxon>Bacteria</taxon>
        <taxon>Pseudomonadati</taxon>
        <taxon>Pseudomonadota</taxon>
        <taxon>Betaproteobacteria</taxon>
        <taxon>Burkholderiales</taxon>
        <taxon>Alcaligenaceae</taxon>
        <taxon>Jezberella</taxon>
    </lineage>
</organism>
<keyword evidence="1" id="KW-0732">Signal</keyword>
<dbReference type="EMBL" id="PVTV01000011">
    <property type="protein sequence ID" value="PRY99521.1"/>
    <property type="molecule type" value="Genomic_DNA"/>
</dbReference>
<dbReference type="AlphaFoldDB" id="A0A2T0XKT8"/>
<feature type="signal peptide" evidence="1">
    <location>
        <begin position="1"/>
        <end position="23"/>
    </location>
</feature>
<evidence type="ECO:0000313" key="2">
    <source>
        <dbReference type="EMBL" id="PRY99521.1"/>
    </source>
</evidence>